<comment type="cofactor">
    <cofactor evidence="1">
        <name>FAD</name>
        <dbReference type="ChEBI" id="CHEBI:57692"/>
    </cofactor>
</comment>
<dbReference type="InterPro" id="IPR036250">
    <property type="entry name" value="AcylCo_DH-like_C"/>
</dbReference>
<dbReference type="PANTHER" id="PTHR43884">
    <property type="entry name" value="ACYL-COA DEHYDROGENASE"/>
    <property type="match status" value="1"/>
</dbReference>
<accession>A0ABV2WRF9</accession>
<evidence type="ECO:0000256" key="5">
    <source>
        <dbReference type="ARBA" id="ARBA00023002"/>
    </source>
</evidence>
<keyword evidence="4" id="KW-0274">FAD</keyword>
<keyword evidence="9" id="KW-1185">Reference proteome</keyword>
<evidence type="ECO:0000313" key="8">
    <source>
        <dbReference type="EMBL" id="MEU1953451.1"/>
    </source>
</evidence>
<evidence type="ECO:0000259" key="7">
    <source>
        <dbReference type="Pfam" id="PF02771"/>
    </source>
</evidence>
<dbReference type="SUPFAM" id="SSF47203">
    <property type="entry name" value="Acyl-CoA dehydrogenase C-terminal domain-like"/>
    <property type="match status" value="1"/>
</dbReference>
<proteinExistence type="inferred from homology"/>
<dbReference type="GO" id="GO:0016491">
    <property type="term" value="F:oxidoreductase activity"/>
    <property type="evidence" value="ECO:0007669"/>
    <property type="project" value="UniProtKB-KW"/>
</dbReference>
<evidence type="ECO:0000259" key="6">
    <source>
        <dbReference type="Pfam" id="PF00441"/>
    </source>
</evidence>
<evidence type="ECO:0000256" key="4">
    <source>
        <dbReference type="ARBA" id="ARBA00022827"/>
    </source>
</evidence>
<feature type="domain" description="Acyl-CoA dehydrogenase/oxidase C-terminal" evidence="6">
    <location>
        <begin position="229"/>
        <end position="357"/>
    </location>
</feature>
<dbReference type="InterPro" id="IPR037069">
    <property type="entry name" value="AcylCoA_DH/ox_N_sf"/>
</dbReference>
<dbReference type="RefSeq" id="WP_356957909.1">
    <property type="nucleotide sequence ID" value="NZ_JBEYBD010000011.1"/>
</dbReference>
<name>A0ABV2WRF9_9NOCA</name>
<dbReference type="Gene3D" id="1.20.140.10">
    <property type="entry name" value="Butyryl-CoA Dehydrogenase, subunit A, domain 3"/>
    <property type="match status" value="1"/>
</dbReference>
<keyword evidence="3" id="KW-0285">Flavoprotein</keyword>
<dbReference type="EC" id="1.-.-.-" evidence="8"/>
<dbReference type="SUPFAM" id="SSF56645">
    <property type="entry name" value="Acyl-CoA dehydrogenase NM domain-like"/>
    <property type="match status" value="1"/>
</dbReference>
<evidence type="ECO:0000256" key="2">
    <source>
        <dbReference type="ARBA" id="ARBA00009347"/>
    </source>
</evidence>
<reference evidence="8 9" key="1">
    <citation type="submission" date="2024-06" db="EMBL/GenBank/DDBJ databases">
        <title>The Natural Products Discovery Center: Release of the First 8490 Sequenced Strains for Exploring Actinobacteria Biosynthetic Diversity.</title>
        <authorList>
            <person name="Kalkreuter E."/>
            <person name="Kautsar S.A."/>
            <person name="Yang D."/>
            <person name="Bader C.D."/>
            <person name="Teijaro C.N."/>
            <person name="Fluegel L."/>
            <person name="Davis C.M."/>
            <person name="Simpson J.R."/>
            <person name="Lauterbach L."/>
            <person name="Steele A.D."/>
            <person name="Gui C."/>
            <person name="Meng S."/>
            <person name="Li G."/>
            <person name="Viehrig K."/>
            <person name="Ye F."/>
            <person name="Su P."/>
            <person name="Kiefer A.F."/>
            <person name="Nichols A."/>
            <person name="Cepeda A.J."/>
            <person name="Yan W."/>
            <person name="Fan B."/>
            <person name="Jiang Y."/>
            <person name="Adhikari A."/>
            <person name="Zheng C.-J."/>
            <person name="Schuster L."/>
            <person name="Cowan T.M."/>
            <person name="Smanski M.J."/>
            <person name="Chevrette M.G."/>
            <person name="De Carvalho L.P.S."/>
            <person name="Shen B."/>
        </authorList>
    </citation>
    <scope>NUCLEOTIDE SEQUENCE [LARGE SCALE GENOMIC DNA]</scope>
    <source>
        <strain evidence="8 9">NPDC019708</strain>
    </source>
</reference>
<dbReference type="Proteomes" id="UP001550628">
    <property type="component" value="Unassembled WGS sequence"/>
</dbReference>
<feature type="domain" description="Acyl-CoA dehydrogenase/oxidase N-terminal" evidence="7">
    <location>
        <begin position="9"/>
        <end position="101"/>
    </location>
</feature>
<sequence>MSRNLLMDEDIRDLVTSVRAMVSTRVPLGQVRRIAESSSGTDPELWRCWAREIGVQGLLIDERHGGSGADLRAASAVATELGAGLVPGPLVPTVLAGLAVRLAGGAGTAKESSGIADGTLAAALVLPDLHSVVVVPDTQDPESGRAGGVVPLVQDGASLDLLVLVVDVGAHPHLAVVPRGPHWVASDRGSLDVIHRFAHIEVSEAPVRLLPLDDDRVTRLEAAAAILATSAQFGLMRRSLDETIAYCADRHAFGRAVGSFQAVKHQLAELACAVAQADALLSDAVAAATEEPADALLAAEAAWCFTAPMGTRVVSECLRLHGGIGYTWEHDSHLYFRRARSQEHALGPTTEHRRRLAGLLGLSA</sequence>
<dbReference type="Pfam" id="PF02771">
    <property type="entry name" value="Acyl-CoA_dh_N"/>
    <property type="match status" value="1"/>
</dbReference>
<dbReference type="InterPro" id="IPR009100">
    <property type="entry name" value="AcylCoA_DH/oxidase_NM_dom_sf"/>
</dbReference>
<dbReference type="InterPro" id="IPR009075">
    <property type="entry name" value="AcylCo_DH/oxidase_C"/>
</dbReference>
<dbReference type="Gene3D" id="1.10.540.10">
    <property type="entry name" value="Acyl-CoA dehydrogenase/oxidase, N-terminal domain"/>
    <property type="match status" value="1"/>
</dbReference>
<organism evidence="8 9">
    <name type="scientific">Nocardia rhamnosiphila</name>
    <dbReference type="NCBI Taxonomy" id="426716"/>
    <lineage>
        <taxon>Bacteria</taxon>
        <taxon>Bacillati</taxon>
        <taxon>Actinomycetota</taxon>
        <taxon>Actinomycetes</taxon>
        <taxon>Mycobacteriales</taxon>
        <taxon>Nocardiaceae</taxon>
        <taxon>Nocardia</taxon>
    </lineage>
</organism>
<dbReference type="PANTHER" id="PTHR43884:SF20">
    <property type="entry name" value="ACYL-COA DEHYDROGENASE FADE28"/>
    <property type="match status" value="1"/>
</dbReference>
<gene>
    <name evidence="8" type="ORF">ABZ510_16465</name>
</gene>
<protein>
    <submittedName>
        <fullName evidence="8">Acyl-CoA dehydrogenase family protein</fullName>
        <ecNumber evidence="8">1.-.-.-</ecNumber>
    </submittedName>
</protein>
<dbReference type="EMBL" id="JBEYBF010000010">
    <property type="protein sequence ID" value="MEU1953451.1"/>
    <property type="molecule type" value="Genomic_DNA"/>
</dbReference>
<dbReference type="InterPro" id="IPR013786">
    <property type="entry name" value="AcylCoA_DH/ox_N"/>
</dbReference>
<dbReference type="Pfam" id="PF00441">
    <property type="entry name" value="Acyl-CoA_dh_1"/>
    <property type="match status" value="1"/>
</dbReference>
<evidence type="ECO:0000256" key="1">
    <source>
        <dbReference type="ARBA" id="ARBA00001974"/>
    </source>
</evidence>
<comment type="similarity">
    <text evidence="2">Belongs to the acyl-CoA dehydrogenase family.</text>
</comment>
<keyword evidence="5 8" id="KW-0560">Oxidoreductase</keyword>
<evidence type="ECO:0000313" key="9">
    <source>
        <dbReference type="Proteomes" id="UP001550628"/>
    </source>
</evidence>
<comment type="caution">
    <text evidence="8">The sequence shown here is derived from an EMBL/GenBank/DDBJ whole genome shotgun (WGS) entry which is preliminary data.</text>
</comment>
<evidence type="ECO:0000256" key="3">
    <source>
        <dbReference type="ARBA" id="ARBA00022630"/>
    </source>
</evidence>